<evidence type="ECO:0000256" key="2">
    <source>
        <dbReference type="SAM" id="Phobius"/>
    </source>
</evidence>
<evidence type="ECO:0000256" key="1">
    <source>
        <dbReference type="PROSITE-ProRule" id="PRU00169"/>
    </source>
</evidence>
<dbReference type="AlphaFoldDB" id="I4HJJ0"/>
<dbReference type="EMBL" id="CAIO01000078">
    <property type="protein sequence ID" value="CCI22214.1"/>
    <property type="molecule type" value="Genomic_DNA"/>
</dbReference>
<evidence type="ECO:0000259" key="3">
    <source>
        <dbReference type="PROSITE" id="PS50110"/>
    </source>
</evidence>
<gene>
    <name evidence="4" type="ORF">MICAH_1690016</name>
</gene>
<comment type="caution">
    <text evidence="4">The sequence shown here is derived from an EMBL/GenBank/DDBJ whole genome shotgun (WGS) entry which is preliminary data.</text>
</comment>
<dbReference type="InterPro" id="IPR001789">
    <property type="entry name" value="Sig_transdc_resp-reg_receiver"/>
</dbReference>
<feature type="modified residue" description="4-aspartylphosphate" evidence="1">
    <location>
        <position position="140"/>
    </location>
</feature>
<dbReference type="RefSeq" id="WP_002795943.1">
    <property type="nucleotide sequence ID" value="NZ_HE973753.1"/>
</dbReference>
<keyword evidence="2" id="KW-1133">Transmembrane helix</keyword>
<dbReference type="CDD" id="cd00156">
    <property type="entry name" value="REC"/>
    <property type="match status" value="1"/>
</dbReference>
<feature type="transmembrane region" description="Helical" evidence="2">
    <location>
        <begin position="12"/>
        <end position="30"/>
    </location>
</feature>
<dbReference type="GO" id="GO:0000160">
    <property type="term" value="P:phosphorelay signal transduction system"/>
    <property type="evidence" value="ECO:0007669"/>
    <property type="project" value="InterPro"/>
</dbReference>
<organism evidence="4 5">
    <name type="scientific">Microcystis aeruginosa PCC 9809</name>
    <dbReference type="NCBI Taxonomy" id="1160285"/>
    <lineage>
        <taxon>Bacteria</taxon>
        <taxon>Bacillati</taxon>
        <taxon>Cyanobacteriota</taxon>
        <taxon>Cyanophyceae</taxon>
        <taxon>Oscillatoriophycideae</taxon>
        <taxon>Chroococcales</taxon>
        <taxon>Microcystaceae</taxon>
        <taxon>Microcystis</taxon>
    </lineage>
</organism>
<keyword evidence="2" id="KW-0812">Transmembrane</keyword>
<keyword evidence="1" id="KW-0597">Phosphoprotein</keyword>
<dbReference type="SUPFAM" id="SSF52172">
    <property type="entry name" value="CheY-like"/>
    <property type="match status" value="1"/>
</dbReference>
<dbReference type="InterPro" id="IPR011006">
    <property type="entry name" value="CheY-like_superfamily"/>
</dbReference>
<dbReference type="PROSITE" id="PS50110">
    <property type="entry name" value="RESPONSE_REGULATORY"/>
    <property type="match status" value="1"/>
</dbReference>
<reference evidence="4 5" key="1">
    <citation type="submission" date="2012-04" db="EMBL/GenBank/DDBJ databases">
        <authorList>
            <person name="Genoscope - CEA"/>
        </authorList>
    </citation>
    <scope>NUCLEOTIDE SEQUENCE [LARGE SCALE GENOMIC DNA]</scope>
    <source>
        <strain evidence="4 5">9809</strain>
    </source>
</reference>
<dbReference type="HOGENOM" id="CLU_1330674_0_0_3"/>
<accession>I4HJJ0</accession>
<keyword evidence="2" id="KW-0472">Membrane</keyword>
<dbReference type="Gene3D" id="3.40.50.2300">
    <property type="match status" value="1"/>
</dbReference>
<evidence type="ECO:0000313" key="5">
    <source>
        <dbReference type="Proteomes" id="UP000004775"/>
    </source>
</evidence>
<dbReference type="Pfam" id="PF00072">
    <property type="entry name" value="Response_reg"/>
    <property type="match status" value="1"/>
</dbReference>
<sequence length="206" mass="23379">MPKEIIIELIKIIPSILWVVFLMILLLVFLKPIKEILIPKLNEFKAFGIEAKFIKEELENAARKDPEIKEAALDQVTRRAQRITSIIQGARLLLVNDIPQEMIGVQRILRSLGIMIDVARNTKSALNMLANAHYDVIISDMNRDGIPDEGLRFLNETIRRGVSRPTIFTVANFDPSRGVPAYAFGITNRVDEMLNLVFDVLERTKG</sequence>
<feature type="domain" description="Response regulatory" evidence="3">
    <location>
        <begin position="91"/>
        <end position="206"/>
    </location>
</feature>
<evidence type="ECO:0000313" key="4">
    <source>
        <dbReference type="EMBL" id="CCI22214.1"/>
    </source>
</evidence>
<dbReference type="Proteomes" id="UP000004775">
    <property type="component" value="Unassembled WGS sequence"/>
</dbReference>
<proteinExistence type="predicted"/>
<name>I4HJJ0_MICAE</name>
<protein>
    <recommendedName>
        <fullName evidence="3">Response regulatory domain-containing protein</fullName>
    </recommendedName>
</protein>